<dbReference type="EnsemblMetazoa" id="RPRC001875-RA">
    <property type="protein sequence ID" value="RPRC001875-PA"/>
    <property type="gene ID" value="RPRC001875"/>
</dbReference>
<proteinExistence type="predicted"/>
<dbReference type="RefSeq" id="XP_073973907.1">
    <property type="nucleotide sequence ID" value="XM_074117806.1"/>
</dbReference>
<sequence>MELRSTLGLHRLVHFDLKRAPIKVDYFEKLFPVIHDWGATGVLIEWEDTFPYSGEISVVGSSGVGAVGYKEDEVERIYKLAEENELLVVPLVQTFGHLEFVLRHEKWAYLREVSRYPSSLCPSHPDSLRLVTTMIDQVIEKAPVTPSFFHIGADEVWHMGMCSICMDFERPYLLMNHLISILSHIQDKHPGVRPIMWDDMLRTVPTNIIKEFNLGKMVDPMVWFYEPAQYFQIPNGLWEKYADCFGKIWVASAFKGATGPCQVLPVIQHHVSNHEQWLSTVSKLDRITILGIAITGWSRYDHYATLCELLPAALPSLALCLKICTTGTYGTTIYKEVATSLGYIKVPLLLNPYPRPQAVAVELSFPGWKIATGVEWFANLKGKHLTIVSSDQVGAWMNPWQLKNNFINPMQIQGFISAAFELGKEWDALEVYMMKHMSDVYYDATIDEWLATLVHPPKQEIKQLVKSGNKYLESCNR</sequence>
<organism evidence="1 2">
    <name type="scientific">Rhodnius prolixus</name>
    <name type="common">Triatomid bug</name>
    <dbReference type="NCBI Taxonomy" id="13249"/>
    <lineage>
        <taxon>Eukaryota</taxon>
        <taxon>Metazoa</taxon>
        <taxon>Ecdysozoa</taxon>
        <taxon>Arthropoda</taxon>
        <taxon>Hexapoda</taxon>
        <taxon>Insecta</taxon>
        <taxon>Pterygota</taxon>
        <taxon>Neoptera</taxon>
        <taxon>Paraneoptera</taxon>
        <taxon>Hemiptera</taxon>
        <taxon>Heteroptera</taxon>
        <taxon>Panheteroptera</taxon>
        <taxon>Cimicomorpha</taxon>
        <taxon>Reduviidae</taxon>
        <taxon>Triatominae</taxon>
        <taxon>Rhodnius</taxon>
    </lineage>
</organism>
<dbReference type="CDD" id="cd06565">
    <property type="entry name" value="GH20_GcnA-like"/>
    <property type="match status" value="1"/>
</dbReference>
<dbReference type="GeneID" id="141448934"/>
<dbReference type="Proteomes" id="UP000015103">
    <property type="component" value="Unassembled WGS sequence"/>
</dbReference>
<dbReference type="PANTHER" id="PTHR21040">
    <property type="entry name" value="BCDNA.GH04120"/>
    <property type="match status" value="1"/>
</dbReference>
<keyword evidence="2" id="KW-1185">Reference proteome</keyword>
<evidence type="ECO:0000313" key="2">
    <source>
        <dbReference type="Proteomes" id="UP000015103"/>
    </source>
</evidence>
<dbReference type="SUPFAM" id="SSF51445">
    <property type="entry name" value="(Trans)glycosidases"/>
    <property type="match status" value="1"/>
</dbReference>
<dbReference type="STRING" id="13249.T1HCW0"/>
<dbReference type="InterPro" id="IPR017853">
    <property type="entry name" value="GH"/>
</dbReference>
<dbReference type="eggNOG" id="ENOG502QRCP">
    <property type="taxonomic scope" value="Eukaryota"/>
</dbReference>
<accession>T1HCW0</accession>
<reference evidence="1" key="1">
    <citation type="submission" date="2015-05" db="UniProtKB">
        <authorList>
            <consortium name="EnsemblMetazoa"/>
        </authorList>
    </citation>
    <scope>IDENTIFICATION</scope>
</reference>
<dbReference type="AlphaFoldDB" id="T1HCW0"/>
<dbReference type="InterPro" id="IPR038901">
    <property type="entry name" value="HEXDC-like"/>
</dbReference>
<dbReference type="EMBL" id="ACPB03000247">
    <property type="status" value="NOT_ANNOTATED_CDS"/>
    <property type="molecule type" value="Genomic_DNA"/>
</dbReference>
<dbReference type="VEuPathDB" id="VectorBase:RPRC001875"/>
<dbReference type="PANTHER" id="PTHR21040:SF8">
    <property type="entry name" value="BCDNA.GH04120"/>
    <property type="match status" value="1"/>
</dbReference>
<dbReference type="HOGENOM" id="CLU_019666_1_1_1"/>
<dbReference type="Gene3D" id="3.20.20.80">
    <property type="entry name" value="Glycosidases"/>
    <property type="match status" value="1"/>
</dbReference>
<name>T1HCW0_RHOPR</name>
<dbReference type="GO" id="GO:0015929">
    <property type="term" value="F:hexosaminidase activity"/>
    <property type="evidence" value="ECO:0007669"/>
    <property type="project" value="InterPro"/>
</dbReference>
<dbReference type="InParanoid" id="T1HCW0"/>
<evidence type="ECO:0000313" key="1">
    <source>
        <dbReference type="EnsemblMetazoa" id="RPRC001875-PA"/>
    </source>
</evidence>
<dbReference type="OMA" id="TWMNPWQ"/>
<protein>
    <submittedName>
        <fullName evidence="1">Beta-N-acetylhexosaminidase</fullName>
    </submittedName>
</protein>